<dbReference type="GO" id="GO:0106435">
    <property type="term" value="F:carboxylesterase activity"/>
    <property type="evidence" value="ECO:0007669"/>
    <property type="project" value="UniProtKB-EC"/>
</dbReference>
<reference evidence="3" key="1">
    <citation type="submission" date="2020-12" db="EMBL/GenBank/DDBJ databases">
        <authorList>
            <person name="Rodrigo-Torres L."/>
            <person name="Arahal R. D."/>
            <person name="Lucena T."/>
        </authorList>
    </citation>
    <scope>NUCLEOTIDE SEQUENCE</scope>
    <source>
        <strain evidence="3">CECT 9390</strain>
    </source>
</reference>
<dbReference type="InterPro" id="IPR029058">
    <property type="entry name" value="AB_hydrolase_fold"/>
</dbReference>
<dbReference type="PANTHER" id="PTHR48081:SF13">
    <property type="entry name" value="ALPHA_BETA HYDROLASE"/>
    <property type="match status" value="1"/>
</dbReference>
<dbReference type="Pfam" id="PF20434">
    <property type="entry name" value="BD-FAE"/>
    <property type="match status" value="1"/>
</dbReference>
<dbReference type="EMBL" id="CAJIMS010000001">
    <property type="protein sequence ID" value="CAD7800446.1"/>
    <property type="molecule type" value="Genomic_DNA"/>
</dbReference>
<proteinExistence type="predicted"/>
<dbReference type="EC" id="3.1.1.1" evidence="3"/>
<dbReference type="Proteomes" id="UP000662618">
    <property type="component" value="Unassembled WGS sequence"/>
</dbReference>
<keyword evidence="4" id="KW-1185">Reference proteome</keyword>
<dbReference type="Gene3D" id="3.40.50.1820">
    <property type="entry name" value="alpha/beta hydrolase"/>
    <property type="match status" value="1"/>
</dbReference>
<evidence type="ECO:0000313" key="3">
    <source>
        <dbReference type="EMBL" id="CAD7800446.1"/>
    </source>
</evidence>
<evidence type="ECO:0000256" key="1">
    <source>
        <dbReference type="ARBA" id="ARBA00022801"/>
    </source>
</evidence>
<gene>
    <name evidence="3" type="primary">nlhH_1</name>
    <name evidence="3" type="ORF">CHRY9390_00631</name>
</gene>
<dbReference type="AlphaFoldDB" id="A0A9N8QR66"/>
<feature type="domain" description="BD-FAE-like" evidence="2">
    <location>
        <begin position="60"/>
        <end position="289"/>
    </location>
</feature>
<accession>A0A9N8QR66</accession>
<name>A0A9N8QR66_9FLAO</name>
<sequence length="344" mass="39203">MNSSTNNTMIGRFILNLFFIFFFAVSAFAQTAKSILLQERTEVSENITYKKDALGKDLQLDIYRPKKSTSEKLPVVVFLHGGAWILGDKIIPPDNYVEQTILKLIEKNYIVLSVNYRLVTDNIHFPGPVEDSKDAVRWVRKNSEKYGFDTENIGFWGVSAGAHLSLLSAYTQDNEFVGDPDLSKYSAKVNYVVDNFGPTDINRLLHTRAPQPLLFIVGSISKKIIDIRTNLAKGMTGYDIKTERKKVVEVSRTISPINYTQNTVPTLILHGNKDKIAPIRHSKRLRKMLKRAGTQHSFIIVKKGNHGFKDTDKAYQDELNEAMVNFILDQEKVNTVNLYHYKRN</sequence>
<organism evidence="3 4">
    <name type="scientific">Chryseobacterium aquaeductus</name>
    <dbReference type="NCBI Taxonomy" id="2675056"/>
    <lineage>
        <taxon>Bacteria</taxon>
        <taxon>Pseudomonadati</taxon>
        <taxon>Bacteroidota</taxon>
        <taxon>Flavobacteriia</taxon>
        <taxon>Flavobacteriales</taxon>
        <taxon>Weeksellaceae</taxon>
        <taxon>Chryseobacterium group</taxon>
        <taxon>Chryseobacterium</taxon>
    </lineage>
</organism>
<dbReference type="InterPro" id="IPR049492">
    <property type="entry name" value="BD-FAE-like_dom"/>
</dbReference>
<dbReference type="InterPro" id="IPR050300">
    <property type="entry name" value="GDXG_lipolytic_enzyme"/>
</dbReference>
<keyword evidence="1 3" id="KW-0378">Hydrolase</keyword>
<protein>
    <submittedName>
        <fullName evidence="3">Carboxylesterase NlhH</fullName>
        <ecNumber evidence="3">3.1.1.1</ecNumber>
    </submittedName>
</protein>
<evidence type="ECO:0000259" key="2">
    <source>
        <dbReference type="Pfam" id="PF20434"/>
    </source>
</evidence>
<dbReference type="RefSeq" id="WP_162087144.1">
    <property type="nucleotide sequence ID" value="NZ_CAJIMS010000001.1"/>
</dbReference>
<dbReference type="PANTHER" id="PTHR48081">
    <property type="entry name" value="AB HYDROLASE SUPERFAMILY PROTEIN C4A8.06C"/>
    <property type="match status" value="1"/>
</dbReference>
<comment type="caution">
    <text evidence="3">The sequence shown here is derived from an EMBL/GenBank/DDBJ whole genome shotgun (WGS) entry which is preliminary data.</text>
</comment>
<evidence type="ECO:0000313" key="4">
    <source>
        <dbReference type="Proteomes" id="UP000662618"/>
    </source>
</evidence>
<dbReference type="SUPFAM" id="SSF53474">
    <property type="entry name" value="alpha/beta-Hydrolases"/>
    <property type="match status" value="1"/>
</dbReference>